<dbReference type="SUPFAM" id="SSF53448">
    <property type="entry name" value="Nucleotide-diphospho-sugar transferases"/>
    <property type="match status" value="1"/>
</dbReference>
<evidence type="ECO:0000313" key="1">
    <source>
        <dbReference type="EMBL" id="TBR79397.1"/>
    </source>
</evidence>
<dbReference type="Pfam" id="PF04488">
    <property type="entry name" value="Gly_transf_sug"/>
    <property type="match status" value="1"/>
</dbReference>
<dbReference type="InterPro" id="IPR029044">
    <property type="entry name" value="Nucleotide-diphossugar_trans"/>
</dbReference>
<protein>
    <recommendedName>
        <fullName evidence="3">Alpha 1,4-glycosyltransferase domain-containing protein</fullName>
    </recommendedName>
</protein>
<name>A0A4Q9JSU3_9BACT</name>
<dbReference type="Gene3D" id="3.90.550.20">
    <property type="match status" value="1"/>
</dbReference>
<dbReference type="InterPro" id="IPR007577">
    <property type="entry name" value="GlycoTrfase_DXD_sugar-bd_CS"/>
</dbReference>
<sequence length="276" mass="33173">MIFSFWHTREGFSGINLLELLTIKSWLDKGYEFNLYTYDLKNETFKKIASLYKNFILKDASEIIPFNHLFFDDRGAGLAAFSDYFRFYTLYKQGGVWVDLDMICLNYFDFNTKKYLFIKEIDDDINKQRITTSLIKFPQQSLFGKELINKANKLINNQKIVPWGIIGPSFLAKMCQNFSYEKYAQDYLFACQIPWNQSKKFIYKKADIDWDMPCLHLFTEMWRIYKMDKNCFYKQGVYATLLKKYDMKNFTKELNFKTNHELFIKIKNKIKKLINF</sequence>
<organism evidence="1 2">
    <name type="scientific">Campylobacter novaezeelandiae</name>
    <dbReference type="NCBI Taxonomy" id="2267891"/>
    <lineage>
        <taxon>Bacteria</taxon>
        <taxon>Pseudomonadati</taxon>
        <taxon>Campylobacterota</taxon>
        <taxon>Epsilonproteobacteria</taxon>
        <taxon>Campylobacterales</taxon>
        <taxon>Campylobacteraceae</taxon>
        <taxon>Campylobacter</taxon>
    </lineage>
</organism>
<evidence type="ECO:0008006" key="3">
    <source>
        <dbReference type="Google" id="ProtNLM"/>
    </source>
</evidence>
<dbReference type="RefSeq" id="WP_131163163.1">
    <property type="nucleotide sequence ID" value="NZ_CP076657.1"/>
</dbReference>
<proteinExistence type="predicted"/>
<dbReference type="EMBL" id="QPGR01000016">
    <property type="protein sequence ID" value="TBR79397.1"/>
    <property type="molecule type" value="Genomic_DNA"/>
</dbReference>
<dbReference type="AlphaFoldDB" id="A0A4Q9JSU3"/>
<accession>A0A4Q9JSU3</accession>
<reference evidence="1 2" key="1">
    <citation type="submission" date="2018-07" db="EMBL/GenBank/DDBJ databases">
        <title>Campylobacter zealandensis sp. nov., isolated from birds and water in New Zealand.</title>
        <authorList>
            <person name="Wilkinson D.A."/>
            <person name="Biggs P.J."/>
            <person name="French N.P."/>
            <person name="Midwinter A.C."/>
        </authorList>
    </citation>
    <scope>NUCLEOTIDE SEQUENCE [LARGE SCALE GENOMIC DNA]</scope>
    <source>
        <strain evidence="1 2">B423b</strain>
    </source>
</reference>
<dbReference type="Proteomes" id="UP000292583">
    <property type="component" value="Unassembled WGS sequence"/>
</dbReference>
<dbReference type="OrthoDB" id="5354021at2"/>
<comment type="caution">
    <text evidence="1">The sequence shown here is derived from an EMBL/GenBank/DDBJ whole genome shotgun (WGS) entry which is preliminary data.</text>
</comment>
<evidence type="ECO:0000313" key="2">
    <source>
        <dbReference type="Proteomes" id="UP000292583"/>
    </source>
</evidence>
<gene>
    <name evidence="1" type="ORF">DU473_07295</name>
</gene>
<keyword evidence="2" id="KW-1185">Reference proteome</keyword>